<evidence type="ECO:0000259" key="5">
    <source>
        <dbReference type="Pfam" id="PF26580"/>
    </source>
</evidence>
<dbReference type="Proteomes" id="UP001204000">
    <property type="component" value="Unassembled WGS sequence"/>
</dbReference>
<dbReference type="PROSITE" id="PS51257">
    <property type="entry name" value="PROKAR_LIPOPROTEIN"/>
    <property type="match status" value="1"/>
</dbReference>
<dbReference type="InterPro" id="IPR058644">
    <property type="entry name" value="Mtb12-like_C"/>
</dbReference>
<gene>
    <name evidence="6" type="ORF">M5J20_00610</name>
</gene>
<accession>A0ABT1G163</accession>
<feature type="region of interest" description="Disordered" evidence="3">
    <location>
        <begin position="175"/>
        <end position="198"/>
    </location>
</feature>
<protein>
    <recommendedName>
        <fullName evidence="5">Low molecular weight antigen MTB12-like C-terminal domain-containing protein</fullName>
    </recommendedName>
</protein>
<feature type="chain" id="PRO_5045999475" description="Low molecular weight antigen MTB12-like C-terminal domain-containing protein" evidence="4">
    <location>
        <begin position="21"/>
        <end position="198"/>
    </location>
</feature>
<keyword evidence="7" id="KW-1185">Reference proteome</keyword>
<comment type="caution">
    <text evidence="6">The sequence shown here is derived from an EMBL/GenBank/DDBJ whole genome shotgun (WGS) entry which is preliminary data.</text>
</comment>
<name>A0ABT1G163_9CORY</name>
<evidence type="ECO:0000313" key="6">
    <source>
        <dbReference type="EMBL" id="MCP1386703.1"/>
    </source>
</evidence>
<sequence length="198" mass="20175">MYARKIAAATVMLGLGVGIAACSGGEGTETTTSSAATSEAPAATAAAPVAEMPSASELNGVIQRAADPNLPLEERMLTVQGGQQVPELFDVMTQSQLESGATFQVVDPVLPGFEPYQVLAAVNLVQPGAEPTLINDVTFVHEEGHWKLSQQWACNLISSTLPPEQVPAMCSASAPVAPPPVDAPAPAEAPAPAPAPGL</sequence>
<evidence type="ECO:0000256" key="2">
    <source>
        <dbReference type="ARBA" id="ARBA00093774"/>
    </source>
</evidence>
<dbReference type="Pfam" id="PF26580">
    <property type="entry name" value="Mtb12_C"/>
    <property type="match status" value="1"/>
</dbReference>
<proteinExistence type="inferred from homology"/>
<feature type="domain" description="Low molecular weight antigen MTB12-like C-terminal" evidence="5">
    <location>
        <begin position="52"/>
        <end position="160"/>
    </location>
</feature>
<comment type="similarity">
    <text evidence="2">Belongs to the MTB12 family.</text>
</comment>
<dbReference type="EMBL" id="JAMFTQ010000001">
    <property type="protein sequence ID" value="MCP1386703.1"/>
    <property type="molecule type" value="Genomic_DNA"/>
</dbReference>
<evidence type="ECO:0000313" key="7">
    <source>
        <dbReference type="Proteomes" id="UP001204000"/>
    </source>
</evidence>
<organism evidence="6 7">
    <name type="scientific">Corynebacterium stercoris</name>
    <dbReference type="NCBI Taxonomy" id="2943490"/>
    <lineage>
        <taxon>Bacteria</taxon>
        <taxon>Bacillati</taxon>
        <taxon>Actinomycetota</taxon>
        <taxon>Actinomycetes</taxon>
        <taxon>Mycobacteriales</taxon>
        <taxon>Corynebacteriaceae</taxon>
        <taxon>Corynebacterium</taxon>
    </lineage>
</organism>
<evidence type="ECO:0000256" key="1">
    <source>
        <dbReference type="ARBA" id="ARBA00022729"/>
    </source>
</evidence>
<evidence type="ECO:0000256" key="4">
    <source>
        <dbReference type="SAM" id="SignalP"/>
    </source>
</evidence>
<keyword evidence="1 4" id="KW-0732">Signal</keyword>
<reference evidence="6" key="1">
    <citation type="submission" date="2022-05" db="EMBL/GenBank/DDBJ databases">
        <title>Corynebacterium sp. TA-R-1 sp. nov., isolated from human feces.</title>
        <authorList>
            <person name="Shamsuzzaman M."/>
            <person name="Dahal R.H."/>
        </authorList>
    </citation>
    <scope>NUCLEOTIDE SEQUENCE</scope>
    <source>
        <strain evidence="6">TA-R-1</strain>
    </source>
</reference>
<feature type="compositionally biased region" description="Pro residues" evidence="3">
    <location>
        <begin position="176"/>
        <end position="198"/>
    </location>
</feature>
<feature type="signal peptide" evidence="4">
    <location>
        <begin position="1"/>
        <end position="20"/>
    </location>
</feature>
<evidence type="ECO:0000256" key="3">
    <source>
        <dbReference type="SAM" id="MobiDB-lite"/>
    </source>
</evidence>